<name>W6YFN1_COCC2</name>
<dbReference type="EMBL" id="KI964543">
    <property type="protein sequence ID" value="EUC38282.1"/>
    <property type="molecule type" value="Genomic_DNA"/>
</dbReference>
<dbReference type="RefSeq" id="XP_007707348.1">
    <property type="nucleotide sequence ID" value="XM_007709158.1"/>
</dbReference>
<organism evidence="1 2">
    <name type="scientific">Cochliobolus carbonum (strain 26-R-13)</name>
    <name type="common">Maize leaf spot fungus</name>
    <name type="synonym">Bipolaris zeicola</name>
    <dbReference type="NCBI Taxonomy" id="930089"/>
    <lineage>
        <taxon>Eukaryota</taxon>
        <taxon>Fungi</taxon>
        <taxon>Dikarya</taxon>
        <taxon>Ascomycota</taxon>
        <taxon>Pezizomycotina</taxon>
        <taxon>Dothideomycetes</taxon>
        <taxon>Pleosporomycetidae</taxon>
        <taxon>Pleosporales</taxon>
        <taxon>Pleosporineae</taxon>
        <taxon>Pleosporaceae</taxon>
        <taxon>Bipolaris</taxon>
    </lineage>
</organism>
<feature type="non-terminal residue" evidence="1">
    <location>
        <position position="1"/>
    </location>
</feature>
<sequence length="69" mass="7719">FISFFVVRVLVRVSFVLLCPFLIPFSSAICTNHADRPARPLGYPHLAPSGVSCVRSYENRQQYSALSCN</sequence>
<gene>
    <name evidence="1" type="ORF">COCCADRAFT_83148</name>
</gene>
<protein>
    <submittedName>
        <fullName evidence="1">Uncharacterized protein</fullName>
    </submittedName>
</protein>
<evidence type="ECO:0000313" key="1">
    <source>
        <dbReference type="EMBL" id="EUC38282.1"/>
    </source>
</evidence>
<dbReference type="HOGENOM" id="CLU_3019774_0_0_1"/>
<dbReference type="Proteomes" id="UP000053841">
    <property type="component" value="Unassembled WGS sequence"/>
</dbReference>
<dbReference type="GeneID" id="19151509"/>
<dbReference type="KEGG" id="bze:COCCADRAFT_83148"/>
<reference evidence="1 2" key="1">
    <citation type="journal article" date="2013" name="PLoS Genet.">
        <title>Comparative genome structure, secondary metabolite, and effector coding capacity across Cochliobolus pathogens.</title>
        <authorList>
            <person name="Condon B.J."/>
            <person name="Leng Y."/>
            <person name="Wu D."/>
            <person name="Bushley K.E."/>
            <person name="Ohm R.A."/>
            <person name="Otillar R."/>
            <person name="Martin J."/>
            <person name="Schackwitz W."/>
            <person name="Grimwood J."/>
            <person name="MohdZainudin N."/>
            <person name="Xue C."/>
            <person name="Wang R."/>
            <person name="Manning V.A."/>
            <person name="Dhillon B."/>
            <person name="Tu Z.J."/>
            <person name="Steffenson B.J."/>
            <person name="Salamov A."/>
            <person name="Sun H."/>
            <person name="Lowry S."/>
            <person name="LaButti K."/>
            <person name="Han J."/>
            <person name="Copeland A."/>
            <person name="Lindquist E."/>
            <person name="Barry K."/>
            <person name="Schmutz J."/>
            <person name="Baker S.E."/>
            <person name="Ciuffetti L.M."/>
            <person name="Grigoriev I.V."/>
            <person name="Zhong S."/>
            <person name="Turgeon B.G."/>
        </authorList>
    </citation>
    <scope>NUCLEOTIDE SEQUENCE [LARGE SCALE GENOMIC DNA]</scope>
    <source>
        <strain evidence="1 2">26-R-13</strain>
    </source>
</reference>
<accession>W6YFN1</accession>
<dbReference type="AlphaFoldDB" id="W6YFN1"/>
<keyword evidence="2" id="KW-1185">Reference proteome</keyword>
<proteinExistence type="predicted"/>
<dbReference type="OrthoDB" id="10366829at2759"/>
<evidence type="ECO:0000313" key="2">
    <source>
        <dbReference type="Proteomes" id="UP000053841"/>
    </source>
</evidence>